<dbReference type="RefSeq" id="WP_052811671.1">
    <property type="nucleotide sequence ID" value="NZ_BJOA01000249.1"/>
</dbReference>
<dbReference type="Proteomes" id="UP000182836">
    <property type="component" value="Unassembled WGS sequence"/>
</dbReference>
<dbReference type="GeneID" id="42306738"/>
<dbReference type="AlphaFoldDB" id="A0A1G8TT93"/>
<reference evidence="1 2" key="1">
    <citation type="submission" date="2016-10" db="EMBL/GenBank/DDBJ databases">
        <authorList>
            <person name="de Groot N.N."/>
        </authorList>
    </citation>
    <scope>NUCLEOTIDE SEQUENCE [LARGE SCALE GENOMIC DNA]</scope>
    <source>
        <strain evidence="1 2">DSM 2895</strain>
    </source>
</reference>
<organism evidence="1 2">
    <name type="scientific">Aneurinibacillus migulanus</name>
    <name type="common">Bacillus migulanus</name>
    <dbReference type="NCBI Taxonomy" id="47500"/>
    <lineage>
        <taxon>Bacteria</taxon>
        <taxon>Bacillati</taxon>
        <taxon>Bacillota</taxon>
        <taxon>Bacilli</taxon>
        <taxon>Bacillales</taxon>
        <taxon>Paenibacillaceae</taxon>
        <taxon>Aneurinibacillus group</taxon>
        <taxon>Aneurinibacillus</taxon>
    </lineage>
</organism>
<protein>
    <submittedName>
        <fullName evidence="1">Uncharacterized protein</fullName>
    </submittedName>
</protein>
<accession>A0A1G8TT93</accession>
<evidence type="ECO:0000313" key="2">
    <source>
        <dbReference type="Proteomes" id="UP000182836"/>
    </source>
</evidence>
<gene>
    <name evidence="1" type="ORF">SAMN04487909_1189</name>
</gene>
<evidence type="ECO:0000313" key="1">
    <source>
        <dbReference type="EMBL" id="SDJ44738.1"/>
    </source>
</evidence>
<dbReference type="EMBL" id="FNED01000018">
    <property type="protein sequence ID" value="SDJ44738.1"/>
    <property type="molecule type" value="Genomic_DNA"/>
</dbReference>
<name>A0A1G8TT93_ANEMI</name>
<proteinExistence type="predicted"/>
<sequence>MGKEEGGYALRPGRRKADVFVPTAPAHHPSFFSYLPPQEYVHLYKVTGIKPAEELLKEAQEIHKENRYYLHKCSSRKNELT</sequence>